<reference evidence="1" key="1">
    <citation type="submission" date="2020-10" db="EMBL/GenBank/DDBJ databases">
        <authorList>
            <person name="Abbas A."/>
            <person name="Razzaq R."/>
            <person name="Waqas M."/>
            <person name="Abbas N."/>
            <person name="Nielsen T.K."/>
            <person name="Hansen L.H."/>
            <person name="Hussain S."/>
            <person name="Shahid M."/>
        </authorList>
    </citation>
    <scope>NUCLEOTIDE SEQUENCE</scope>
    <source>
        <strain evidence="1">S14</strain>
    </source>
</reference>
<sequence length="260" mass="29069">MRFNVVTRRGTRFKAMAGRQADEAVRAILQPDRIRKRLDLFRAIPMRSFQAQTDRDFRVLVLISAALGDEFKQELHELQSACPFLMVHEVALDGDIRAAASARLSPGRPAVTFRIDDDDALNPDFVGDLRSAALRTEVGTVISFENGFHLGAGRGRLAFQEVRRVNNAQGLAYVSDDGQSIYSLGSHGKIERFPIVVEGRRRAWMRALHDHSDSGARISKKLPVTYMPPEFLPDYAPEFDFLDGAEVCELLSRPQDAPST</sequence>
<organism evidence="1 2">
    <name type="scientific">Chelatococcus sambhunathii</name>
    <dbReference type="NCBI Taxonomy" id="363953"/>
    <lineage>
        <taxon>Bacteria</taxon>
        <taxon>Pseudomonadati</taxon>
        <taxon>Pseudomonadota</taxon>
        <taxon>Alphaproteobacteria</taxon>
        <taxon>Hyphomicrobiales</taxon>
        <taxon>Chelatococcaceae</taxon>
        <taxon>Chelatococcus</taxon>
    </lineage>
</organism>
<evidence type="ECO:0000313" key="1">
    <source>
        <dbReference type="EMBL" id="MDR4308457.1"/>
    </source>
</evidence>
<comment type="caution">
    <text evidence="1">The sequence shown here is derived from an EMBL/GenBank/DDBJ whole genome shotgun (WGS) entry which is preliminary data.</text>
</comment>
<keyword evidence="2" id="KW-1185">Reference proteome</keyword>
<accession>A0ABU1DK08</accession>
<evidence type="ECO:0000313" key="2">
    <source>
        <dbReference type="Proteomes" id="UP001181622"/>
    </source>
</evidence>
<gene>
    <name evidence="1" type="ORF">IHQ68_17700</name>
</gene>
<dbReference type="InterPro" id="IPR021466">
    <property type="entry name" value="Put_rhamnosyl_transferase"/>
</dbReference>
<dbReference type="EMBL" id="JADBEO010000052">
    <property type="protein sequence ID" value="MDR4308457.1"/>
    <property type="molecule type" value="Genomic_DNA"/>
</dbReference>
<proteinExistence type="predicted"/>
<evidence type="ECO:0008006" key="3">
    <source>
        <dbReference type="Google" id="ProtNLM"/>
    </source>
</evidence>
<dbReference type="Proteomes" id="UP001181622">
    <property type="component" value="Unassembled WGS sequence"/>
</dbReference>
<dbReference type="Pfam" id="PF11316">
    <property type="entry name" value="Rhamno_transf"/>
    <property type="match status" value="1"/>
</dbReference>
<name>A0ABU1DK08_9HYPH</name>
<protein>
    <recommendedName>
        <fullName evidence="3">Rhamnosyl transferase</fullName>
    </recommendedName>
</protein>